<keyword evidence="3" id="KW-1185">Reference proteome</keyword>
<feature type="signal peptide" evidence="1">
    <location>
        <begin position="1"/>
        <end position="17"/>
    </location>
</feature>
<dbReference type="Pfam" id="PF03928">
    <property type="entry name" value="HbpS-like"/>
    <property type="match status" value="1"/>
</dbReference>
<reference evidence="2 3" key="1">
    <citation type="journal article" date="2020" name="Microbes Environ.">
        <title>Synthetic bacterial community of duckweed: a simple and stable system to study plant-microbe interactions.</title>
        <authorList>
            <person name="Ishizawa H."/>
            <person name="Tada M."/>
            <person name="Kuroda M."/>
            <person name="Inoue D."/>
            <person name="Futamata H."/>
            <person name="Ike M."/>
        </authorList>
    </citation>
    <scope>NUCLEOTIDE SEQUENCE [LARGE SCALE GENOMIC DNA]</scope>
    <source>
        <strain evidence="2 3">DW100</strain>
    </source>
</reference>
<dbReference type="InterPro" id="IPR038084">
    <property type="entry name" value="PduO/GlcC-like_sf"/>
</dbReference>
<proteinExistence type="predicted"/>
<organism evidence="2 3">
    <name type="scientific">Chryseobacterium gambrini</name>
    <dbReference type="NCBI Taxonomy" id="373672"/>
    <lineage>
        <taxon>Bacteria</taxon>
        <taxon>Pseudomonadati</taxon>
        <taxon>Bacteroidota</taxon>
        <taxon>Flavobacteriia</taxon>
        <taxon>Flavobacteriales</taxon>
        <taxon>Weeksellaceae</taxon>
        <taxon>Chryseobacterium group</taxon>
        <taxon>Chryseobacterium</taxon>
    </lineage>
</organism>
<dbReference type="Proteomes" id="UP001380186">
    <property type="component" value="Chromosome"/>
</dbReference>
<feature type="chain" id="PRO_5047238373" evidence="1">
    <location>
        <begin position="18"/>
        <end position="175"/>
    </location>
</feature>
<keyword evidence="1" id="KW-0732">Signal</keyword>
<protein>
    <submittedName>
        <fullName evidence="2">Heme-binding protein</fullName>
    </submittedName>
</protein>
<dbReference type="SUPFAM" id="SSF143744">
    <property type="entry name" value="GlcG-like"/>
    <property type="match status" value="1"/>
</dbReference>
<dbReference type="RefSeq" id="WP_338614507.1">
    <property type="nucleotide sequence ID" value="NZ_AP029022.1"/>
</dbReference>
<dbReference type="PANTHER" id="PTHR34309">
    <property type="entry name" value="SLR1406 PROTEIN"/>
    <property type="match status" value="1"/>
</dbReference>
<accession>A0ABM8K3X7</accession>
<dbReference type="InterPro" id="IPR005624">
    <property type="entry name" value="PduO/GlcC-like"/>
</dbReference>
<sequence length="175" mass="18664">MKIPFLLLLFSSCIVFGQNKTENTTILHSTDEYIKPVNNLSTEAALELANRMIKAASTKNKSVSVAVLDASGTTILLLRGNGVGPHNTEASRRKAYTALSTKTPTLLLLRNAEQNPDTKNLNTLPELLLLSGGVPIWYKGEIIGSVGVSGGGSPENDDWIARSASIPETGITTSK</sequence>
<dbReference type="Gene3D" id="3.30.450.150">
    <property type="entry name" value="Haem-degrading domain"/>
    <property type="match status" value="1"/>
</dbReference>
<evidence type="ECO:0000313" key="3">
    <source>
        <dbReference type="Proteomes" id="UP001380186"/>
    </source>
</evidence>
<name>A0ABM8K3X7_9FLAO</name>
<gene>
    <name evidence="2" type="ORF">CRDW_10120</name>
</gene>
<dbReference type="PANTHER" id="PTHR34309:SF1">
    <property type="entry name" value="PROTEIN GLCG"/>
    <property type="match status" value="1"/>
</dbReference>
<evidence type="ECO:0000256" key="1">
    <source>
        <dbReference type="SAM" id="SignalP"/>
    </source>
</evidence>
<dbReference type="EMBL" id="AP029022">
    <property type="protein sequence ID" value="BEV03638.1"/>
    <property type="molecule type" value="Genomic_DNA"/>
</dbReference>
<dbReference type="InterPro" id="IPR052517">
    <property type="entry name" value="GlcG_carb_metab_protein"/>
</dbReference>
<evidence type="ECO:0000313" key="2">
    <source>
        <dbReference type="EMBL" id="BEV03638.1"/>
    </source>
</evidence>